<reference evidence="7" key="1">
    <citation type="journal article" date="2020" name="Biotechnol. Biofuels">
        <title>New insights from the biogas microbiome by comprehensive genome-resolved metagenomics of nearly 1600 species originating from multiple anaerobic digesters.</title>
        <authorList>
            <person name="Campanaro S."/>
            <person name="Treu L."/>
            <person name="Rodriguez-R L.M."/>
            <person name="Kovalovszki A."/>
            <person name="Ziels R.M."/>
            <person name="Maus I."/>
            <person name="Zhu X."/>
            <person name="Kougias P.G."/>
            <person name="Basile A."/>
            <person name="Luo G."/>
            <person name="Schluter A."/>
            <person name="Konstantinidis K.T."/>
            <person name="Angelidaki I."/>
        </authorList>
    </citation>
    <scope>NUCLEOTIDE SEQUENCE</scope>
    <source>
        <strain evidence="7">AS06rmzACSIP_7</strain>
    </source>
</reference>
<dbReference type="PANTHER" id="PTHR43332">
    <property type="entry name" value="INNER MEMBRANE TRANSPORT PERMEASE YADH-RELATED"/>
    <property type="match status" value="1"/>
</dbReference>
<evidence type="ECO:0000313" key="7">
    <source>
        <dbReference type="EMBL" id="NLW36100.1"/>
    </source>
</evidence>
<keyword evidence="5" id="KW-1003">Cell membrane</keyword>
<keyword evidence="4 5" id="KW-0472">Membrane</keyword>
<evidence type="ECO:0000259" key="6">
    <source>
        <dbReference type="PROSITE" id="PS51012"/>
    </source>
</evidence>
<evidence type="ECO:0000256" key="2">
    <source>
        <dbReference type="ARBA" id="ARBA00022692"/>
    </source>
</evidence>
<feature type="transmembrane region" description="Helical" evidence="5">
    <location>
        <begin position="171"/>
        <end position="190"/>
    </location>
</feature>
<evidence type="ECO:0000256" key="4">
    <source>
        <dbReference type="ARBA" id="ARBA00023136"/>
    </source>
</evidence>
<dbReference type="InterPro" id="IPR013525">
    <property type="entry name" value="ABC2_TM"/>
</dbReference>
<feature type="transmembrane region" description="Helical" evidence="5">
    <location>
        <begin position="137"/>
        <end position="159"/>
    </location>
</feature>
<evidence type="ECO:0000256" key="1">
    <source>
        <dbReference type="ARBA" id="ARBA00004141"/>
    </source>
</evidence>
<dbReference type="PIRSF" id="PIRSF006648">
    <property type="entry name" value="DrrB"/>
    <property type="match status" value="1"/>
</dbReference>
<dbReference type="Pfam" id="PF01061">
    <property type="entry name" value="ABC2_membrane"/>
    <property type="match status" value="1"/>
</dbReference>
<evidence type="ECO:0000256" key="5">
    <source>
        <dbReference type="RuleBase" id="RU361157"/>
    </source>
</evidence>
<feature type="transmembrane region" description="Helical" evidence="5">
    <location>
        <begin position="60"/>
        <end position="82"/>
    </location>
</feature>
<dbReference type="InterPro" id="IPR047817">
    <property type="entry name" value="ABC2_TM_bact-type"/>
</dbReference>
<accession>A0A971M562</accession>
<organism evidence="7 8">
    <name type="scientific">Syntrophorhabdus aromaticivorans</name>
    <dbReference type="NCBI Taxonomy" id="328301"/>
    <lineage>
        <taxon>Bacteria</taxon>
        <taxon>Pseudomonadati</taxon>
        <taxon>Thermodesulfobacteriota</taxon>
        <taxon>Syntrophorhabdia</taxon>
        <taxon>Syntrophorhabdales</taxon>
        <taxon>Syntrophorhabdaceae</taxon>
        <taxon>Syntrophorhabdus</taxon>
    </lineage>
</organism>
<feature type="transmembrane region" description="Helical" evidence="5">
    <location>
        <begin position="103"/>
        <end position="131"/>
    </location>
</feature>
<dbReference type="GO" id="GO:0140359">
    <property type="term" value="F:ABC-type transporter activity"/>
    <property type="evidence" value="ECO:0007669"/>
    <property type="project" value="InterPro"/>
</dbReference>
<comment type="caution">
    <text evidence="7">The sequence shown here is derived from an EMBL/GenBank/DDBJ whole genome shotgun (WGS) entry which is preliminary data.</text>
</comment>
<reference evidence="7" key="2">
    <citation type="submission" date="2020-01" db="EMBL/GenBank/DDBJ databases">
        <authorList>
            <person name="Campanaro S."/>
        </authorList>
    </citation>
    <scope>NUCLEOTIDE SEQUENCE</scope>
    <source>
        <strain evidence="7">AS06rmzACSIP_7</strain>
    </source>
</reference>
<dbReference type="AlphaFoldDB" id="A0A971M562"/>
<comment type="subcellular location">
    <subcellularLocation>
        <location evidence="5">Cell membrane</location>
        <topology evidence="5">Multi-pass membrane protein</topology>
    </subcellularLocation>
    <subcellularLocation>
        <location evidence="1">Membrane</location>
        <topology evidence="1">Multi-pass membrane protein</topology>
    </subcellularLocation>
</comment>
<dbReference type="InterPro" id="IPR052522">
    <property type="entry name" value="ABC-2_transport_permease"/>
</dbReference>
<sequence>MTRLFEWYPIYLREMLLFRRKLFKLGYLFSAMVVPIIYLVAFGLGLGKSVQTGHGNYLDFLIPGLVAMSSMSNSYTWVANALNLNRLYFKTFQLFVQAPISPFSIMIGEVCAGVTKGLFASVLIIFVGFIISPRFTITPLFIMVLLLNCFLFACLGIVTGMITTSHEDTSTYANFFILPMAFFSGTFFPVDKIPPVIRWIIDVMPLTHTNILMRKTCLDGEGAVSLAVLLVYAVVFFMYGSHTIRRYSE</sequence>
<dbReference type="PROSITE" id="PS51012">
    <property type="entry name" value="ABC_TM2"/>
    <property type="match status" value="1"/>
</dbReference>
<keyword evidence="3 5" id="KW-1133">Transmembrane helix</keyword>
<dbReference type="PRINTS" id="PR00164">
    <property type="entry name" value="ABC2TRNSPORT"/>
</dbReference>
<keyword evidence="2 5" id="KW-0812">Transmembrane</keyword>
<feature type="transmembrane region" description="Helical" evidence="5">
    <location>
        <begin position="222"/>
        <end position="240"/>
    </location>
</feature>
<dbReference type="InterPro" id="IPR000412">
    <property type="entry name" value="ABC_2_transport"/>
</dbReference>
<feature type="transmembrane region" description="Helical" evidence="5">
    <location>
        <begin position="21"/>
        <end position="40"/>
    </location>
</feature>
<name>A0A971M562_9BACT</name>
<evidence type="ECO:0000256" key="3">
    <source>
        <dbReference type="ARBA" id="ARBA00022989"/>
    </source>
</evidence>
<proteinExistence type="inferred from homology"/>
<keyword evidence="5" id="KW-0813">Transport</keyword>
<gene>
    <name evidence="7" type="ORF">GXY80_11575</name>
</gene>
<protein>
    <recommendedName>
        <fullName evidence="5">Transport permease protein</fullName>
    </recommendedName>
</protein>
<dbReference type="PANTHER" id="PTHR43332:SF2">
    <property type="entry name" value="INNER MEMBRANE TRANSPORT PERMEASE YADH"/>
    <property type="match status" value="1"/>
</dbReference>
<feature type="domain" description="ABC transmembrane type-2" evidence="6">
    <location>
        <begin position="26"/>
        <end position="247"/>
    </location>
</feature>
<evidence type="ECO:0000313" key="8">
    <source>
        <dbReference type="Proteomes" id="UP000777265"/>
    </source>
</evidence>
<comment type="similarity">
    <text evidence="5">Belongs to the ABC-2 integral membrane protein family.</text>
</comment>
<dbReference type="Proteomes" id="UP000777265">
    <property type="component" value="Unassembled WGS sequence"/>
</dbReference>
<dbReference type="EMBL" id="JAAYEE010000212">
    <property type="protein sequence ID" value="NLW36100.1"/>
    <property type="molecule type" value="Genomic_DNA"/>
</dbReference>
<dbReference type="GO" id="GO:0043190">
    <property type="term" value="C:ATP-binding cassette (ABC) transporter complex"/>
    <property type="evidence" value="ECO:0007669"/>
    <property type="project" value="InterPro"/>
</dbReference>